<dbReference type="Proteomes" id="UP000735302">
    <property type="component" value="Unassembled WGS sequence"/>
</dbReference>
<protein>
    <submittedName>
        <fullName evidence="2">Uncharacterized protein</fullName>
    </submittedName>
</protein>
<feature type="non-terminal residue" evidence="2">
    <location>
        <position position="1"/>
    </location>
</feature>
<evidence type="ECO:0000313" key="2">
    <source>
        <dbReference type="EMBL" id="GFO14541.1"/>
    </source>
</evidence>
<proteinExistence type="predicted"/>
<feature type="region of interest" description="Disordered" evidence="1">
    <location>
        <begin position="1"/>
        <end position="28"/>
    </location>
</feature>
<name>A0AAV4B1Z9_9GAST</name>
<accession>A0AAV4B1Z9</accession>
<organism evidence="2 3">
    <name type="scientific">Plakobranchus ocellatus</name>
    <dbReference type="NCBI Taxonomy" id="259542"/>
    <lineage>
        <taxon>Eukaryota</taxon>
        <taxon>Metazoa</taxon>
        <taxon>Spiralia</taxon>
        <taxon>Lophotrochozoa</taxon>
        <taxon>Mollusca</taxon>
        <taxon>Gastropoda</taxon>
        <taxon>Heterobranchia</taxon>
        <taxon>Euthyneura</taxon>
        <taxon>Panpulmonata</taxon>
        <taxon>Sacoglossa</taxon>
        <taxon>Placobranchoidea</taxon>
        <taxon>Plakobranchidae</taxon>
        <taxon>Plakobranchus</taxon>
    </lineage>
</organism>
<sequence>PNSDWFWERQTSSEGDSTSESETTKREVAVPMNLPWSLEIPLDRKLLGNLKDHLSSQYATDRTKKSRRRKFFGNLLCCNKPPTMAPMIKKKDVNDDQFKEWIMSQLLKGVVHPNYDALGQDSMRTKDPYSGYISSPDAEDVDMRRNQPIWQAGRHVDAPDWEKRGGAVTGIVTIF</sequence>
<evidence type="ECO:0000313" key="3">
    <source>
        <dbReference type="Proteomes" id="UP000735302"/>
    </source>
</evidence>
<feature type="compositionally biased region" description="Low complexity" evidence="1">
    <location>
        <begin position="12"/>
        <end position="21"/>
    </location>
</feature>
<keyword evidence="3" id="KW-1185">Reference proteome</keyword>
<evidence type="ECO:0000256" key="1">
    <source>
        <dbReference type="SAM" id="MobiDB-lite"/>
    </source>
</evidence>
<dbReference type="EMBL" id="BLXT01004580">
    <property type="protein sequence ID" value="GFO14541.1"/>
    <property type="molecule type" value="Genomic_DNA"/>
</dbReference>
<reference evidence="2 3" key="1">
    <citation type="journal article" date="2021" name="Elife">
        <title>Chloroplast acquisition without the gene transfer in kleptoplastic sea slugs, Plakobranchus ocellatus.</title>
        <authorList>
            <person name="Maeda T."/>
            <person name="Takahashi S."/>
            <person name="Yoshida T."/>
            <person name="Shimamura S."/>
            <person name="Takaki Y."/>
            <person name="Nagai Y."/>
            <person name="Toyoda A."/>
            <person name="Suzuki Y."/>
            <person name="Arimoto A."/>
            <person name="Ishii H."/>
            <person name="Satoh N."/>
            <person name="Nishiyama T."/>
            <person name="Hasebe M."/>
            <person name="Maruyama T."/>
            <person name="Minagawa J."/>
            <person name="Obokata J."/>
            <person name="Shigenobu S."/>
        </authorList>
    </citation>
    <scope>NUCLEOTIDE SEQUENCE [LARGE SCALE GENOMIC DNA]</scope>
</reference>
<gene>
    <name evidence="2" type="ORF">PoB_004104600</name>
</gene>
<comment type="caution">
    <text evidence="2">The sequence shown here is derived from an EMBL/GenBank/DDBJ whole genome shotgun (WGS) entry which is preliminary data.</text>
</comment>
<dbReference type="AlphaFoldDB" id="A0AAV4B1Z9"/>